<reference evidence="2" key="1">
    <citation type="submission" date="2023-03" db="EMBL/GenBank/DDBJ databases">
        <title>Massive genome expansion in bonnet fungi (Mycena s.s.) driven by repeated elements and novel gene families across ecological guilds.</title>
        <authorList>
            <consortium name="Lawrence Berkeley National Laboratory"/>
            <person name="Harder C.B."/>
            <person name="Miyauchi S."/>
            <person name="Viragh M."/>
            <person name="Kuo A."/>
            <person name="Thoen E."/>
            <person name="Andreopoulos B."/>
            <person name="Lu D."/>
            <person name="Skrede I."/>
            <person name="Drula E."/>
            <person name="Henrissat B."/>
            <person name="Morin E."/>
            <person name="Kohler A."/>
            <person name="Barry K."/>
            <person name="LaButti K."/>
            <person name="Morin E."/>
            <person name="Salamov A."/>
            <person name="Lipzen A."/>
            <person name="Mereny Z."/>
            <person name="Hegedus B."/>
            <person name="Baldrian P."/>
            <person name="Stursova M."/>
            <person name="Weitz H."/>
            <person name="Taylor A."/>
            <person name="Grigoriev I.V."/>
            <person name="Nagy L.G."/>
            <person name="Martin F."/>
            <person name="Kauserud H."/>
        </authorList>
    </citation>
    <scope>NUCLEOTIDE SEQUENCE</scope>
    <source>
        <strain evidence="2">CBHHK200</strain>
    </source>
</reference>
<sequence>MYIANGCQYYSCSCDRTPHLYSGLTLALIVLVCDLSWSGFCLSRCLWVLPPILVFVVDSLATLGSYL</sequence>
<comment type="caution">
    <text evidence="2">The sequence shown here is derived from an EMBL/GenBank/DDBJ whole genome shotgun (WGS) entry which is preliminary data.</text>
</comment>
<evidence type="ECO:0000256" key="1">
    <source>
        <dbReference type="SAM" id="Phobius"/>
    </source>
</evidence>
<name>A0AAD6SJ30_9AGAR</name>
<protein>
    <submittedName>
        <fullName evidence="2">Uncharacterized protein</fullName>
    </submittedName>
</protein>
<keyword evidence="1" id="KW-0812">Transmembrane</keyword>
<feature type="transmembrane region" description="Helical" evidence="1">
    <location>
        <begin position="20"/>
        <end position="40"/>
    </location>
</feature>
<dbReference type="EMBL" id="JARJCM010000107">
    <property type="protein sequence ID" value="KAJ7028954.1"/>
    <property type="molecule type" value="Genomic_DNA"/>
</dbReference>
<keyword evidence="3" id="KW-1185">Reference proteome</keyword>
<gene>
    <name evidence="2" type="ORF">C8F04DRAFT_1117948</name>
</gene>
<evidence type="ECO:0000313" key="2">
    <source>
        <dbReference type="EMBL" id="KAJ7028954.1"/>
    </source>
</evidence>
<keyword evidence="1" id="KW-0472">Membrane</keyword>
<keyword evidence="1" id="KW-1133">Transmembrane helix</keyword>
<accession>A0AAD6SJ30</accession>
<dbReference type="AlphaFoldDB" id="A0AAD6SJ30"/>
<organism evidence="2 3">
    <name type="scientific">Mycena alexandri</name>
    <dbReference type="NCBI Taxonomy" id="1745969"/>
    <lineage>
        <taxon>Eukaryota</taxon>
        <taxon>Fungi</taxon>
        <taxon>Dikarya</taxon>
        <taxon>Basidiomycota</taxon>
        <taxon>Agaricomycotina</taxon>
        <taxon>Agaricomycetes</taxon>
        <taxon>Agaricomycetidae</taxon>
        <taxon>Agaricales</taxon>
        <taxon>Marasmiineae</taxon>
        <taxon>Mycenaceae</taxon>
        <taxon>Mycena</taxon>
    </lineage>
</organism>
<dbReference type="Proteomes" id="UP001218188">
    <property type="component" value="Unassembled WGS sequence"/>
</dbReference>
<feature type="transmembrane region" description="Helical" evidence="1">
    <location>
        <begin position="46"/>
        <end position="66"/>
    </location>
</feature>
<evidence type="ECO:0000313" key="3">
    <source>
        <dbReference type="Proteomes" id="UP001218188"/>
    </source>
</evidence>
<proteinExistence type="predicted"/>